<name>A0A3R7IS39_9ACTN</name>
<keyword evidence="1" id="KW-0812">Transmembrane</keyword>
<keyword evidence="1" id="KW-1133">Transmembrane helix</keyword>
<dbReference type="EMBL" id="JNAD02000007">
    <property type="protein sequence ID" value="RKM94963.1"/>
    <property type="molecule type" value="Genomic_DNA"/>
</dbReference>
<keyword evidence="1" id="KW-0472">Membrane</keyword>
<keyword evidence="3" id="KW-1185">Reference proteome</keyword>
<comment type="caution">
    <text evidence="2">The sequence shown here is derived from an EMBL/GenBank/DDBJ whole genome shotgun (WGS) entry which is preliminary data.</text>
</comment>
<dbReference type="RefSeq" id="WP_043467309.1">
    <property type="nucleotide sequence ID" value="NZ_CP134822.1"/>
</dbReference>
<accession>A0A3R7IS39</accession>
<dbReference type="Proteomes" id="UP000028058">
    <property type="component" value="Unassembled WGS sequence"/>
</dbReference>
<dbReference type="AlphaFoldDB" id="A0A3R7IS39"/>
<evidence type="ECO:0000313" key="3">
    <source>
        <dbReference type="Proteomes" id="UP000028058"/>
    </source>
</evidence>
<gene>
    <name evidence="2" type="ORF">SFRA_017105</name>
</gene>
<dbReference type="OrthoDB" id="4250843at2"/>
<evidence type="ECO:0000313" key="2">
    <source>
        <dbReference type="EMBL" id="RKM94963.1"/>
    </source>
</evidence>
<feature type="transmembrane region" description="Helical" evidence="1">
    <location>
        <begin position="61"/>
        <end position="84"/>
    </location>
</feature>
<reference evidence="2 3" key="1">
    <citation type="journal article" date="2014" name="Genome Announc.">
        <title>Draft Genome Sequence of Streptomyces fradiae ATCC 19609, a Strain Highly Sensitive to Antibiotics.</title>
        <authorList>
            <person name="Bekker O.B."/>
            <person name="Klimina K.M."/>
            <person name="Vatlin A.A."/>
            <person name="Zakharevich N.V."/>
            <person name="Kasianov A.S."/>
            <person name="Danilenko V.N."/>
        </authorList>
    </citation>
    <scope>NUCLEOTIDE SEQUENCE [LARGE SCALE GENOMIC DNA]</scope>
    <source>
        <strain evidence="2 3">ATCC 19609</strain>
    </source>
</reference>
<organism evidence="2 3">
    <name type="scientific">Streptomyces xinghaiensis</name>
    <dbReference type="NCBI Taxonomy" id="1038928"/>
    <lineage>
        <taxon>Bacteria</taxon>
        <taxon>Bacillati</taxon>
        <taxon>Actinomycetota</taxon>
        <taxon>Actinomycetes</taxon>
        <taxon>Kitasatosporales</taxon>
        <taxon>Streptomycetaceae</taxon>
        <taxon>Streptomyces</taxon>
    </lineage>
</organism>
<evidence type="ECO:0000256" key="1">
    <source>
        <dbReference type="SAM" id="Phobius"/>
    </source>
</evidence>
<sequence>MQAWTPGMTLLAAPPADVTGPLNDILAAIAWLATAAGVAGLLFVGIRMAISLRQGEGQEHLVQFAMVMGACIIAATAGPIVAFVT</sequence>
<feature type="transmembrane region" description="Helical" evidence="1">
    <location>
        <begin position="25"/>
        <end position="49"/>
    </location>
</feature>
<proteinExistence type="predicted"/>
<protein>
    <submittedName>
        <fullName evidence="2">Uncharacterized protein</fullName>
    </submittedName>
</protein>